<dbReference type="InParanoid" id="I2GYD2"/>
<dbReference type="GO" id="GO:0008859">
    <property type="term" value="F:exoribonuclease II activity"/>
    <property type="evidence" value="ECO:0007669"/>
    <property type="project" value="EnsemblFungi"/>
</dbReference>
<dbReference type="InterPro" id="IPR050180">
    <property type="entry name" value="RNR_Ribonuclease"/>
</dbReference>
<dbReference type="RefSeq" id="XP_004178653.1">
    <property type="nucleotide sequence ID" value="XM_004178605.1"/>
</dbReference>
<dbReference type="GeneID" id="14494277"/>
<reference evidence="3 4" key="1">
    <citation type="journal article" date="2011" name="Proc. Natl. Acad. Sci. U.S.A.">
        <title>Evolutionary erosion of yeast sex chromosomes by mating-type switching accidents.</title>
        <authorList>
            <person name="Gordon J.L."/>
            <person name="Armisen D."/>
            <person name="Proux-Wera E."/>
            <person name="Oheigeartaigh S.S."/>
            <person name="Byrne K.P."/>
            <person name="Wolfe K.H."/>
        </authorList>
    </citation>
    <scope>NUCLEOTIDE SEQUENCE [LARGE SCALE GENOMIC DNA]</scope>
    <source>
        <strain evidence="4">ATCC 34711 / CBS 6284 / DSM 70876 / NBRC 10599 / NRRL Y-10934 / UCD 77-7</strain>
    </source>
</reference>
<dbReference type="GO" id="GO:0003723">
    <property type="term" value="F:RNA binding"/>
    <property type="evidence" value="ECO:0007669"/>
    <property type="project" value="InterPro"/>
</dbReference>
<dbReference type="SMART" id="SM00955">
    <property type="entry name" value="RNB"/>
    <property type="match status" value="1"/>
</dbReference>
<protein>
    <recommendedName>
        <fullName evidence="2">RNB domain-containing protein</fullName>
    </recommendedName>
</protein>
<dbReference type="OrthoDB" id="2285229at2759"/>
<dbReference type="Proteomes" id="UP000002866">
    <property type="component" value="Chromosome 2"/>
</dbReference>
<evidence type="ECO:0000256" key="1">
    <source>
        <dbReference type="SAM" id="MobiDB-lite"/>
    </source>
</evidence>
<dbReference type="EMBL" id="HE806317">
    <property type="protein sequence ID" value="CCH59134.1"/>
    <property type="molecule type" value="Genomic_DNA"/>
</dbReference>
<dbReference type="PANTHER" id="PTHR23355">
    <property type="entry name" value="RIBONUCLEASE"/>
    <property type="match status" value="1"/>
</dbReference>
<dbReference type="PANTHER" id="PTHR23355:SF59">
    <property type="entry name" value="EXORIBONUCLEASE II, MITOCHONDRIAL"/>
    <property type="match status" value="1"/>
</dbReference>
<dbReference type="InterPro" id="IPR001900">
    <property type="entry name" value="RNase_II/R"/>
</dbReference>
<dbReference type="Pfam" id="PF00773">
    <property type="entry name" value="RNB"/>
    <property type="match status" value="1"/>
</dbReference>
<dbReference type="SUPFAM" id="SSF50249">
    <property type="entry name" value="Nucleic acid-binding proteins"/>
    <property type="match status" value="1"/>
</dbReference>
<dbReference type="FunCoup" id="I2GYD2">
    <property type="interactions" value="136"/>
</dbReference>
<name>I2GYD2_HENB6</name>
<gene>
    <name evidence="3" type="primary">TBLA0B02920</name>
    <name evidence="3" type="ORF">TBLA_0B02920</name>
</gene>
<evidence type="ECO:0000259" key="2">
    <source>
        <dbReference type="SMART" id="SM00955"/>
    </source>
</evidence>
<feature type="region of interest" description="Disordered" evidence="1">
    <location>
        <begin position="501"/>
        <end position="539"/>
    </location>
</feature>
<dbReference type="GO" id="GO:0045025">
    <property type="term" value="C:mitochondrial degradosome"/>
    <property type="evidence" value="ECO:0007669"/>
    <property type="project" value="EnsemblFungi"/>
</dbReference>
<feature type="domain" description="RNB" evidence="2">
    <location>
        <begin position="581"/>
        <end position="914"/>
    </location>
</feature>
<dbReference type="eggNOG" id="KOG2102">
    <property type="taxonomic scope" value="Eukaryota"/>
</dbReference>
<evidence type="ECO:0000313" key="3">
    <source>
        <dbReference type="EMBL" id="CCH59134.1"/>
    </source>
</evidence>
<dbReference type="KEGG" id="tbl:TBLA_0B02920"/>
<evidence type="ECO:0000313" key="4">
    <source>
        <dbReference type="Proteomes" id="UP000002866"/>
    </source>
</evidence>
<accession>I2GYD2</accession>
<dbReference type="GO" id="GO:0000957">
    <property type="term" value="P:mitochondrial RNA catabolic process"/>
    <property type="evidence" value="ECO:0007669"/>
    <property type="project" value="EnsemblFungi"/>
</dbReference>
<dbReference type="GO" id="GO:0006402">
    <property type="term" value="P:mRNA catabolic process"/>
    <property type="evidence" value="ECO:0007669"/>
    <property type="project" value="TreeGrafter"/>
</dbReference>
<dbReference type="InterPro" id="IPR012340">
    <property type="entry name" value="NA-bd_OB-fold"/>
</dbReference>
<organism evidence="3 4">
    <name type="scientific">Henningerozyma blattae (strain ATCC 34711 / CBS 6284 / DSM 70876 / NBRC 10599 / NRRL Y-10934 / UCD 77-7)</name>
    <name type="common">Yeast</name>
    <name type="synonym">Tetrapisispora blattae</name>
    <dbReference type="NCBI Taxonomy" id="1071380"/>
    <lineage>
        <taxon>Eukaryota</taxon>
        <taxon>Fungi</taxon>
        <taxon>Dikarya</taxon>
        <taxon>Ascomycota</taxon>
        <taxon>Saccharomycotina</taxon>
        <taxon>Saccharomycetes</taxon>
        <taxon>Saccharomycetales</taxon>
        <taxon>Saccharomycetaceae</taxon>
        <taxon>Henningerozyma</taxon>
    </lineage>
</organism>
<dbReference type="AlphaFoldDB" id="I2GYD2"/>
<dbReference type="OMA" id="VFCIDSE"/>
<dbReference type="STRING" id="1071380.I2GYD2"/>
<sequence>MVRVSRSLNWHQSNWLLKNYPNSQNTKYDYPSRKAYTPPLHNNVTKHNKLSNEDIEKIKQTFLIRIKELDPSITIKELPEITNEYRKRFLQRFIIPSSKWFNSIEWDSRTITPKFSKYMLNSTFSFDAWYQKIISNSFNLTFTKHSLELDPLNIGDLILLPDSSNLLMCVDIPHNTKDPRYTFASSDGKLFFKTRSNIPLRIPNKLPNYLMDSRLLFTEFDHGNNSIGTIKNTQNIKILLPIIARQLVVRPILNNLNKSANDKLSIILKKLELIHRLIQNGNGPYQISFFKLIKLIDILNLNDFDNSKKFDINLNFSKLLSSNEIESLNSSTEIDASTFLATYWAIRLQQQDFLWGKIQVNKALLSPISVTVLPLVLYHNYYNNFLQRSNNAIKNGKSLLDSFIDDINNQSTTNTTNNNNNTTIITTTTTNNNKLDSSKNISQNYPEFINIFQNYCAGNFDDNSKIIALISKILRRLTKFKDSDLTKDTCKELLDLCTSKGTSKGTSGDASGDASRNTSKDSSQGTSKDTPNGINNQDPQFNLLHNNIEIALPNSSKLTKDQTLFYNLIEPPKLTQFSKFHHDFNDLKVYCIDSETAHEIDDGISIEKLNNNLFTLHIHIADPSSIFLNHEKNSDIQNLLNMALSKSFTTYLPDLVSPMLPKSFCKLSDLGYDNQKTATISFSVNVEVDSNNESIKILHNTFKVRLGIVSKFPSNTTYDNVDRILSNSTEENLKSGVTSDIQNDLRNLSQISNLLKKNRIQNGNAVIFGEGFNKGLVTLSCSKDGGPVINFKDQNDTKSVTLVTEMMILANSLAARLFKENKIPGIFRCYHELHLAKKAQLEFDILRENIKVNSHLPNIKEISKFGSLLNSSFYTDLPLPHQMIGAANYLTVTSPLRRFPDLVNHMQIQHFIKKKPFKYSTTDIQKMLPIIQSRDIIIRELSGKCNKYYLLNYLKEQIKKNPSQTFDVLITSVSNLGFIHCILPNFSSSMGILKLKPDLDFTPSIGDVIRNCKIDKIDALDGRLDFSMV</sequence>
<proteinExistence type="predicted"/>
<dbReference type="HOGENOM" id="CLU_012624_0_0_1"/>
<keyword evidence="4" id="KW-1185">Reference proteome</keyword>